<gene>
    <name evidence="6 7" type="primary">rsmH</name>
    <name evidence="7" type="ORF">FE697_007710</name>
</gene>
<feature type="binding site" evidence="6">
    <location>
        <begin position="37"/>
        <end position="39"/>
    </location>
    <ligand>
        <name>S-adenosyl-L-methionine</name>
        <dbReference type="ChEBI" id="CHEBI:59789"/>
    </ligand>
</feature>
<sequence length="322" mass="35332">MSESKHVPVLLERTVELLEPALAGSDAILVDATLGLGGHTEAVLSRFEGVHVIGIDRDPEALRRSRERLAPFEGRVTFFEGVYDQLDEAIASAGRSRVDGVLFDLGVSSMQLDVDERGFSYARPAPLDMRMGREGPTAAEILATYDRDELVRILRTYGEEKHASRIADAVVRRRATAPLRTSDELVALVREALPAAAMRTGGNPAKRTFQALRIEVNDELGVLRRAIPAALEAVGVGGRVVSMAYHSLEDRIVKQAFAGVTSTVDVPPGLPVVPEEMQPRFRLVTRGAETASDQEIEENPRAKPVRLRVVERVKAQRMKEAR</sequence>
<keyword evidence="5 6" id="KW-0949">S-adenosyl-L-methionine</keyword>
<dbReference type="GO" id="GO:0070475">
    <property type="term" value="P:rRNA base methylation"/>
    <property type="evidence" value="ECO:0007669"/>
    <property type="project" value="UniProtKB-UniRule"/>
</dbReference>
<comment type="similarity">
    <text evidence="1 6">Belongs to the methyltransferase superfamily. RsmH family.</text>
</comment>
<comment type="catalytic activity">
    <reaction evidence="6">
        <text>cytidine(1402) in 16S rRNA + S-adenosyl-L-methionine = N(4)-methylcytidine(1402) in 16S rRNA + S-adenosyl-L-homocysteine + H(+)</text>
        <dbReference type="Rhea" id="RHEA:42928"/>
        <dbReference type="Rhea" id="RHEA-COMP:10286"/>
        <dbReference type="Rhea" id="RHEA-COMP:10287"/>
        <dbReference type="ChEBI" id="CHEBI:15378"/>
        <dbReference type="ChEBI" id="CHEBI:57856"/>
        <dbReference type="ChEBI" id="CHEBI:59789"/>
        <dbReference type="ChEBI" id="CHEBI:74506"/>
        <dbReference type="ChEBI" id="CHEBI:82748"/>
        <dbReference type="EC" id="2.1.1.199"/>
    </reaction>
</comment>
<reference evidence="7 8" key="1">
    <citation type="submission" date="2019-09" db="EMBL/GenBank/DDBJ databases">
        <title>Mumia zhuanghuii sp. nov. isolated from the intestinal contents of plateau pika (Ochotona curzoniae) in the Qinghai-Tibet plateau of China.</title>
        <authorList>
            <person name="Tian Z."/>
        </authorList>
    </citation>
    <scope>NUCLEOTIDE SEQUENCE [LARGE SCALE GENOMIC DNA]</scope>
    <source>
        <strain evidence="8">350</strain>
    </source>
</reference>
<comment type="subcellular location">
    <subcellularLocation>
        <location evidence="6">Cytoplasm</location>
    </subcellularLocation>
</comment>
<feature type="binding site" evidence="6">
    <location>
        <position position="104"/>
    </location>
    <ligand>
        <name>S-adenosyl-L-methionine</name>
        <dbReference type="ChEBI" id="CHEBI:59789"/>
    </ligand>
</feature>
<dbReference type="Gene3D" id="1.10.150.170">
    <property type="entry name" value="Putative methyltransferase TM0872, insert domain"/>
    <property type="match status" value="1"/>
</dbReference>
<name>A0A5Q6RZH0_9ACTN</name>
<feature type="binding site" evidence="6">
    <location>
        <position position="56"/>
    </location>
    <ligand>
        <name>S-adenosyl-L-methionine</name>
        <dbReference type="ChEBI" id="CHEBI:59789"/>
    </ligand>
</feature>
<evidence type="ECO:0000256" key="4">
    <source>
        <dbReference type="ARBA" id="ARBA00022679"/>
    </source>
</evidence>
<dbReference type="HAMAP" id="MF_01007">
    <property type="entry name" value="16SrRNA_methyltr_H"/>
    <property type="match status" value="1"/>
</dbReference>
<feature type="binding site" evidence="6">
    <location>
        <position position="83"/>
    </location>
    <ligand>
        <name>S-adenosyl-L-methionine</name>
        <dbReference type="ChEBI" id="CHEBI:59789"/>
    </ligand>
</feature>
<feature type="binding site" evidence="6">
    <location>
        <position position="111"/>
    </location>
    <ligand>
        <name>S-adenosyl-L-methionine</name>
        <dbReference type="ChEBI" id="CHEBI:59789"/>
    </ligand>
</feature>
<dbReference type="RefSeq" id="WP_149768999.1">
    <property type="nucleotide sequence ID" value="NZ_VDFQ02000002.1"/>
</dbReference>
<dbReference type="OrthoDB" id="9806637at2"/>
<comment type="function">
    <text evidence="6">Specifically methylates the N4 position of cytidine in position 1402 (C1402) of 16S rRNA.</text>
</comment>
<dbReference type="PANTHER" id="PTHR11265:SF0">
    <property type="entry name" value="12S RRNA N4-METHYLCYTIDINE METHYLTRANSFERASE"/>
    <property type="match status" value="1"/>
</dbReference>
<dbReference type="InterPro" id="IPR023397">
    <property type="entry name" value="SAM-dep_MeTrfase_MraW_recog"/>
</dbReference>
<evidence type="ECO:0000256" key="2">
    <source>
        <dbReference type="ARBA" id="ARBA00022552"/>
    </source>
</evidence>
<dbReference type="EC" id="2.1.1.199" evidence="6"/>
<organism evidence="7 8">
    <name type="scientific">Mumia zhuanghuii</name>
    <dbReference type="NCBI Taxonomy" id="2585211"/>
    <lineage>
        <taxon>Bacteria</taxon>
        <taxon>Bacillati</taxon>
        <taxon>Actinomycetota</taxon>
        <taxon>Actinomycetes</taxon>
        <taxon>Propionibacteriales</taxon>
        <taxon>Nocardioidaceae</taxon>
        <taxon>Mumia</taxon>
    </lineage>
</organism>
<comment type="caution">
    <text evidence="7">The sequence shown here is derived from an EMBL/GenBank/DDBJ whole genome shotgun (WGS) entry which is preliminary data.</text>
</comment>
<protein>
    <recommendedName>
        <fullName evidence="6">Ribosomal RNA small subunit methyltransferase H</fullName>
        <ecNumber evidence="6">2.1.1.199</ecNumber>
    </recommendedName>
    <alternativeName>
        <fullName evidence="6">16S rRNA m(4)C1402 methyltransferase</fullName>
    </alternativeName>
    <alternativeName>
        <fullName evidence="6">rRNA (cytosine-N(4)-)-methyltransferase RsmH</fullName>
    </alternativeName>
</protein>
<dbReference type="CDD" id="cd02440">
    <property type="entry name" value="AdoMet_MTases"/>
    <property type="match status" value="1"/>
</dbReference>
<evidence type="ECO:0000313" key="8">
    <source>
        <dbReference type="Proteomes" id="UP000307768"/>
    </source>
</evidence>
<dbReference type="SUPFAM" id="SSF53335">
    <property type="entry name" value="S-adenosyl-L-methionine-dependent methyltransferases"/>
    <property type="match status" value="1"/>
</dbReference>
<dbReference type="Gene3D" id="3.40.50.150">
    <property type="entry name" value="Vaccinia Virus protein VP39"/>
    <property type="match status" value="1"/>
</dbReference>
<dbReference type="GO" id="GO:0071424">
    <property type="term" value="F:rRNA (cytosine-N4-)-methyltransferase activity"/>
    <property type="evidence" value="ECO:0007669"/>
    <property type="project" value="UniProtKB-UniRule"/>
</dbReference>
<evidence type="ECO:0000313" key="7">
    <source>
        <dbReference type="EMBL" id="KAA1423480.1"/>
    </source>
</evidence>
<evidence type="ECO:0000256" key="1">
    <source>
        <dbReference type="ARBA" id="ARBA00010396"/>
    </source>
</evidence>
<evidence type="ECO:0000256" key="6">
    <source>
        <dbReference type="HAMAP-Rule" id="MF_01007"/>
    </source>
</evidence>
<dbReference type="PIRSF" id="PIRSF004486">
    <property type="entry name" value="MraW"/>
    <property type="match status" value="1"/>
</dbReference>
<proteinExistence type="inferred from homology"/>
<dbReference type="NCBIfam" id="TIGR00006">
    <property type="entry name" value="16S rRNA (cytosine(1402)-N(4))-methyltransferase RsmH"/>
    <property type="match status" value="1"/>
</dbReference>
<evidence type="ECO:0000256" key="3">
    <source>
        <dbReference type="ARBA" id="ARBA00022603"/>
    </source>
</evidence>
<accession>A0A5Q6RZH0</accession>
<dbReference type="InterPro" id="IPR002903">
    <property type="entry name" value="RsmH"/>
</dbReference>
<dbReference type="GO" id="GO:0005737">
    <property type="term" value="C:cytoplasm"/>
    <property type="evidence" value="ECO:0007669"/>
    <property type="project" value="UniProtKB-SubCell"/>
</dbReference>
<dbReference type="Pfam" id="PF01795">
    <property type="entry name" value="Methyltransf_5"/>
    <property type="match status" value="1"/>
</dbReference>
<keyword evidence="4 6" id="KW-0808">Transferase</keyword>
<dbReference type="InterPro" id="IPR029063">
    <property type="entry name" value="SAM-dependent_MTases_sf"/>
</dbReference>
<dbReference type="Proteomes" id="UP000307768">
    <property type="component" value="Unassembled WGS sequence"/>
</dbReference>
<dbReference type="EMBL" id="VDFQ02000002">
    <property type="protein sequence ID" value="KAA1423480.1"/>
    <property type="molecule type" value="Genomic_DNA"/>
</dbReference>
<dbReference type="SUPFAM" id="SSF81799">
    <property type="entry name" value="Putative methyltransferase TM0872, insert domain"/>
    <property type="match status" value="1"/>
</dbReference>
<evidence type="ECO:0000256" key="5">
    <source>
        <dbReference type="ARBA" id="ARBA00022691"/>
    </source>
</evidence>
<dbReference type="AlphaFoldDB" id="A0A5Q6RZH0"/>
<dbReference type="PANTHER" id="PTHR11265">
    <property type="entry name" value="S-ADENOSYL-METHYLTRANSFERASE MRAW"/>
    <property type="match status" value="1"/>
</dbReference>
<keyword evidence="2 6" id="KW-0698">rRNA processing</keyword>
<keyword evidence="3 6" id="KW-0489">Methyltransferase</keyword>
<keyword evidence="6" id="KW-0963">Cytoplasm</keyword>